<dbReference type="EMBL" id="CAWUOM010000011">
    <property type="protein sequence ID" value="CAK7264624.1"/>
    <property type="molecule type" value="Genomic_DNA"/>
</dbReference>
<feature type="region of interest" description="Disordered" evidence="1">
    <location>
        <begin position="415"/>
        <end position="442"/>
    </location>
</feature>
<protein>
    <submittedName>
        <fullName evidence="2">Uncharacterized protein</fullName>
    </submittedName>
</protein>
<name>A0ABP0D8T9_9PEZI</name>
<sequence length="442" mass="45165">MSRAVVTSTNRVAVACYGFLASGTAPVRFATTSTAPATSRATKPRAPRTSKAASSKTAPIIATAIENLQTVQSTSVPATRKRANSKTATVEDDAIVAYVAPVKATRGRKKQEIELADEDVASTPTPAKRTRASTSKSATVSPAKAPTTRKKSAAMLAREAAAEEAAAAMASSTPASTSTSSPSPAAPALAPTAIASNPSKPALARATPTLAATATQAPTSTKKTTTATRAAAEAKKKKVAAAASSTVTTPAPEAVLSVASRFASAKSTPALANAPTPMLAPEESAYVVASQEEAMAELKRLRLAVAPPSTPQPTPGSILSGAQVASTRLILDTNESDQTATGASGADASGAVNIVDTPEYKKATRQWTSLIVAMPILLVTSYYLFDRLALGHMPTDLTKYREKLQDAVDRLGEAATNALSGENRPLDGASSGQKGAPDEKPL</sequence>
<evidence type="ECO:0000313" key="2">
    <source>
        <dbReference type="EMBL" id="CAK7264624.1"/>
    </source>
</evidence>
<gene>
    <name evidence="2" type="ORF">SEPCBS57363_001170</name>
</gene>
<reference evidence="2 3" key="1">
    <citation type="submission" date="2024-01" db="EMBL/GenBank/DDBJ databases">
        <authorList>
            <person name="Allen C."/>
            <person name="Tagirdzhanova G."/>
        </authorList>
    </citation>
    <scope>NUCLEOTIDE SEQUENCE [LARGE SCALE GENOMIC DNA]</scope>
    <source>
        <strain evidence="2 3">CBS 573.63</strain>
    </source>
</reference>
<comment type="caution">
    <text evidence="2">The sequence shown here is derived from an EMBL/GenBank/DDBJ whole genome shotgun (WGS) entry which is preliminary data.</text>
</comment>
<feature type="region of interest" description="Disordered" evidence="1">
    <location>
        <begin position="115"/>
        <end position="230"/>
    </location>
</feature>
<evidence type="ECO:0000313" key="3">
    <source>
        <dbReference type="Proteomes" id="UP001642501"/>
    </source>
</evidence>
<feature type="region of interest" description="Disordered" evidence="1">
    <location>
        <begin position="33"/>
        <end position="56"/>
    </location>
</feature>
<evidence type="ECO:0000256" key="1">
    <source>
        <dbReference type="SAM" id="MobiDB-lite"/>
    </source>
</evidence>
<accession>A0ABP0D8T9</accession>
<keyword evidence="3" id="KW-1185">Reference proteome</keyword>
<proteinExistence type="predicted"/>
<feature type="compositionally biased region" description="Low complexity" evidence="1">
    <location>
        <begin position="153"/>
        <end position="230"/>
    </location>
</feature>
<organism evidence="2 3">
    <name type="scientific">Sporothrix epigloea</name>
    <dbReference type="NCBI Taxonomy" id="1892477"/>
    <lineage>
        <taxon>Eukaryota</taxon>
        <taxon>Fungi</taxon>
        <taxon>Dikarya</taxon>
        <taxon>Ascomycota</taxon>
        <taxon>Pezizomycotina</taxon>
        <taxon>Sordariomycetes</taxon>
        <taxon>Sordariomycetidae</taxon>
        <taxon>Ophiostomatales</taxon>
        <taxon>Ophiostomataceae</taxon>
        <taxon>Sporothrix</taxon>
    </lineage>
</organism>
<dbReference type="Proteomes" id="UP001642501">
    <property type="component" value="Unassembled WGS sequence"/>
</dbReference>